<dbReference type="PANTHER" id="PTHR43471:SF3">
    <property type="entry name" value="ABC TRANSPORTER PERMEASE PROTEIN NATB"/>
    <property type="match status" value="1"/>
</dbReference>
<keyword evidence="3 5" id="KW-1133">Transmembrane helix</keyword>
<evidence type="ECO:0000313" key="7">
    <source>
        <dbReference type="EMBL" id="RDZ14599.1"/>
    </source>
</evidence>
<dbReference type="Proteomes" id="UP000256519">
    <property type="component" value="Unassembled WGS sequence"/>
</dbReference>
<evidence type="ECO:0000259" key="6">
    <source>
        <dbReference type="Pfam" id="PF12698"/>
    </source>
</evidence>
<feature type="transmembrane region" description="Helical" evidence="5">
    <location>
        <begin position="301"/>
        <end position="319"/>
    </location>
</feature>
<feature type="domain" description="ABC-2 type transporter transmembrane" evidence="6">
    <location>
        <begin position="17"/>
        <end position="374"/>
    </location>
</feature>
<organism evidence="7 8">
    <name type="scientific">Priestia megaterium</name>
    <name type="common">Bacillus megaterium</name>
    <dbReference type="NCBI Taxonomy" id="1404"/>
    <lineage>
        <taxon>Bacteria</taxon>
        <taxon>Bacillati</taxon>
        <taxon>Bacillota</taxon>
        <taxon>Bacilli</taxon>
        <taxon>Bacillales</taxon>
        <taxon>Bacillaceae</taxon>
        <taxon>Priestia</taxon>
    </lineage>
</organism>
<sequence length="388" mass="42963">MIWHIYKKELIDCLRDRKTIIFSVLIPILLNVGIIFFIDKIMASDQTDSMSLAVTEGSDASVIDWLKNDDNIKVIESENPLNAVEEGNALAALKAPDNFSSEVLNMKSPEVTIYTDSASMNSSATAEYIQNILNKHREAIVSERLDQLNVNSRTIAPFNVIEKGLSKEDDGSLTMIAMFAPMIIIMGVFGGILPSANDIFAGEKERKTMEALLMSPVKRTQLLIGKWLTISTFGILSGLLSTFTFVLSVRYLTTVLNDALQLNGHFTTFIFSFLVTLTLLALLGAMVLCILSLLANSVKEAQSYTSQIMMVAMLPYFLLIGKSVHELDSTVFLIPIYNVFALMKQLLYGVYDMQSLVYTIGSLSVCTVVLFALGHTMFTKSRWVLGKG</sequence>
<comment type="subcellular location">
    <subcellularLocation>
        <location evidence="1">Membrane</location>
        <topology evidence="1">Multi-pass membrane protein</topology>
    </subcellularLocation>
</comment>
<dbReference type="RefSeq" id="WP_116074253.1">
    <property type="nucleotide sequence ID" value="NZ_CP187630.1"/>
</dbReference>
<dbReference type="Gene3D" id="3.40.1710.10">
    <property type="entry name" value="abc type-2 transporter like domain"/>
    <property type="match status" value="1"/>
</dbReference>
<dbReference type="EMBL" id="PQWM01000009">
    <property type="protein sequence ID" value="RDZ14599.1"/>
    <property type="molecule type" value="Genomic_DNA"/>
</dbReference>
<dbReference type="InterPro" id="IPR013525">
    <property type="entry name" value="ABC2_TM"/>
</dbReference>
<dbReference type="Pfam" id="PF12698">
    <property type="entry name" value="ABC2_membrane_3"/>
    <property type="match status" value="1"/>
</dbReference>
<feature type="transmembrane region" description="Helical" evidence="5">
    <location>
        <begin position="20"/>
        <end position="38"/>
    </location>
</feature>
<comment type="caution">
    <text evidence="7">The sequence shown here is derived from an EMBL/GenBank/DDBJ whole genome shotgun (WGS) entry which is preliminary data.</text>
</comment>
<name>A0A3D8X2I5_PRIMG</name>
<dbReference type="GO" id="GO:0016020">
    <property type="term" value="C:membrane"/>
    <property type="evidence" value="ECO:0007669"/>
    <property type="project" value="UniProtKB-SubCell"/>
</dbReference>
<feature type="transmembrane region" description="Helical" evidence="5">
    <location>
        <begin position="331"/>
        <end position="351"/>
    </location>
</feature>
<feature type="transmembrane region" description="Helical" evidence="5">
    <location>
        <begin position="173"/>
        <end position="193"/>
    </location>
</feature>
<feature type="transmembrane region" description="Helical" evidence="5">
    <location>
        <begin position="227"/>
        <end position="249"/>
    </location>
</feature>
<reference evidence="7 8" key="1">
    <citation type="journal article" date="2018" name="Appl. Environ. Microbiol.">
        <title>Antimicrobial susceptibility testing and tentative epidemiological cut-off values of five Bacillus species relevant for use as animal feed additives or for plant protection.</title>
        <authorList>
            <person name="Agerso Y."/>
            <person name="Stuer-Lauridsen B."/>
            <person name="Bjerre K."/>
            <person name="Jensen M.G."/>
            <person name="Johansen E."/>
            <person name="Bennedsen M."/>
            <person name="Brockmann E."/>
            <person name="Nielsen B."/>
        </authorList>
    </citation>
    <scope>NUCLEOTIDE SEQUENCE [LARGE SCALE GENOMIC DNA]</scope>
    <source>
        <strain evidence="7 8">CHCC20162</strain>
    </source>
</reference>
<keyword evidence="2 5" id="KW-0812">Transmembrane</keyword>
<evidence type="ECO:0000256" key="1">
    <source>
        <dbReference type="ARBA" id="ARBA00004141"/>
    </source>
</evidence>
<evidence type="ECO:0000256" key="3">
    <source>
        <dbReference type="ARBA" id="ARBA00022989"/>
    </source>
</evidence>
<keyword evidence="4 5" id="KW-0472">Membrane</keyword>
<protein>
    <submittedName>
        <fullName evidence="7">ABC transporter permease</fullName>
    </submittedName>
</protein>
<feature type="transmembrane region" description="Helical" evidence="5">
    <location>
        <begin position="269"/>
        <end position="295"/>
    </location>
</feature>
<evidence type="ECO:0000256" key="5">
    <source>
        <dbReference type="SAM" id="Phobius"/>
    </source>
</evidence>
<accession>A0A3D8X2I5</accession>
<proteinExistence type="predicted"/>
<feature type="transmembrane region" description="Helical" evidence="5">
    <location>
        <begin position="357"/>
        <end position="378"/>
    </location>
</feature>
<dbReference type="GO" id="GO:0140359">
    <property type="term" value="F:ABC-type transporter activity"/>
    <property type="evidence" value="ECO:0007669"/>
    <property type="project" value="InterPro"/>
</dbReference>
<evidence type="ECO:0000256" key="4">
    <source>
        <dbReference type="ARBA" id="ARBA00023136"/>
    </source>
</evidence>
<gene>
    <name evidence="7" type="ORF">C3744_11930</name>
</gene>
<evidence type="ECO:0000313" key="8">
    <source>
        <dbReference type="Proteomes" id="UP000256519"/>
    </source>
</evidence>
<evidence type="ECO:0000256" key="2">
    <source>
        <dbReference type="ARBA" id="ARBA00022692"/>
    </source>
</evidence>
<dbReference type="AlphaFoldDB" id="A0A3D8X2I5"/>
<dbReference type="PANTHER" id="PTHR43471">
    <property type="entry name" value="ABC TRANSPORTER PERMEASE"/>
    <property type="match status" value="1"/>
</dbReference>